<organism evidence="1 2">
    <name type="scientific">Elysia marginata</name>
    <dbReference type="NCBI Taxonomy" id="1093978"/>
    <lineage>
        <taxon>Eukaryota</taxon>
        <taxon>Metazoa</taxon>
        <taxon>Spiralia</taxon>
        <taxon>Lophotrochozoa</taxon>
        <taxon>Mollusca</taxon>
        <taxon>Gastropoda</taxon>
        <taxon>Heterobranchia</taxon>
        <taxon>Euthyneura</taxon>
        <taxon>Panpulmonata</taxon>
        <taxon>Sacoglossa</taxon>
        <taxon>Placobranchoidea</taxon>
        <taxon>Plakobranchidae</taxon>
        <taxon>Elysia</taxon>
    </lineage>
</organism>
<protein>
    <recommendedName>
        <fullName evidence="3">VWF/SSPO/Zonadhesin-like cysteine-rich domain-containing protein</fullName>
    </recommendedName>
</protein>
<evidence type="ECO:0000313" key="1">
    <source>
        <dbReference type="EMBL" id="GFS01152.1"/>
    </source>
</evidence>
<gene>
    <name evidence="1" type="ORF">ElyMa_002832300</name>
</gene>
<name>A0AAV4HWM9_9GAST</name>
<dbReference type="Proteomes" id="UP000762676">
    <property type="component" value="Unassembled WGS sequence"/>
</dbReference>
<dbReference type="AlphaFoldDB" id="A0AAV4HWM9"/>
<sequence>MECAVAKNLGFPHCQEVSVTRSMGIQYLPRYAASEDCQPECECDVSDAKRQPANDFLGCPARVDSELALYNMVGECPARVHSELALYNMEESVPRASIRS</sequence>
<reference evidence="1 2" key="1">
    <citation type="journal article" date="2021" name="Elife">
        <title>Chloroplast acquisition without the gene transfer in kleptoplastic sea slugs, Plakobranchus ocellatus.</title>
        <authorList>
            <person name="Maeda T."/>
            <person name="Takahashi S."/>
            <person name="Yoshida T."/>
            <person name="Shimamura S."/>
            <person name="Takaki Y."/>
            <person name="Nagai Y."/>
            <person name="Toyoda A."/>
            <person name="Suzuki Y."/>
            <person name="Arimoto A."/>
            <person name="Ishii H."/>
            <person name="Satoh N."/>
            <person name="Nishiyama T."/>
            <person name="Hasebe M."/>
            <person name="Maruyama T."/>
            <person name="Minagawa J."/>
            <person name="Obokata J."/>
            <person name="Shigenobu S."/>
        </authorList>
    </citation>
    <scope>NUCLEOTIDE SEQUENCE [LARGE SCALE GENOMIC DNA]</scope>
</reference>
<proteinExistence type="predicted"/>
<evidence type="ECO:0000313" key="2">
    <source>
        <dbReference type="Proteomes" id="UP000762676"/>
    </source>
</evidence>
<keyword evidence="2" id="KW-1185">Reference proteome</keyword>
<comment type="caution">
    <text evidence="1">The sequence shown here is derived from an EMBL/GenBank/DDBJ whole genome shotgun (WGS) entry which is preliminary data.</text>
</comment>
<dbReference type="EMBL" id="BMAT01005869">
    <property type="protein sequence ID" value="GFS01152.1"/>
    <property type="molecule type" value="Genomic_DNA"/>
</dbReference>
<evidence type="ECO:0008006" key="3">
    <source>
        <dbReference type="Google" id="ProtNLM"/>
    </source>
</evidence>
<accession>A0AAV4HWM9</accession>